<feature type="transmembrane region" description="Helical" evidence="11">
    <location>
        <begin position="413"/>
        <end position="439"/>
    </location>
</feature>
<gene>
    <name evidence="13 14" type="primary">LOC108625625</name>
</gene>
<keyword evidence="6 11" id="KW-0812">Transmembrane</keyword>
<feature type="transmembrane region" description="Helical" evidence="11">
    <location>
        <begin position="24"/>
        <end position="46"/>
    </location>
</feature>
<dbReference type="KEGG" id="ccal:108625625"/>
<evidence type="ECO:0000256" key="11">
    <source>
        <dbReference type="RuleBase" id="RU363075"/>
    </source>
</evidence>
<keyword evidence="7 11" id="KW-0256">Endoplasmic reticulum</keyword>
<evidence type="ECO:0000256" key="4">
    <source>
        <dbReference type="ARBA" id="ARBA00022676"/>
    </source>
</evidence>
<keyword evidence="5" id="KW-0808">Transferase</keyword>
<feature type="transmembrane region" description="Helical" evidence="11">
    <location>
        <begin position="388"/>
        <end position="407"/>
    </location>
</feature>
<dbReference type="GO" id="GO:0006506">
    <property type="term" value="P:GPI anchor biosynthetic process"/>
    <property type="evidence" value="ECO:0007669"/>
    <property type="project" value="UniProtKB-KW"/>
</dbReference>
<dbReference type="AlphaFoldDB" id="A0AAJ7IZQ7"/>
<dbReference type="RefSeq" id="XP_017881246.1">
    <property type="nucleotide sequence ID" value="XM_018025757.2"/>
</dbReference>
<evidence type="ECO:0000256" key="8">
    <source>
        <dbReference type="ARBA" id="ARBA00022989"/>
    </source>
</evidence>
<keyword evidence="8 11" id="KW-1133">Transmembrane helix</keyword>
<comment type="pathway">
    <text evidence="2">Glycolipid biosynthesis; glycosylphosphatidylinositol-anchor biosynthesis.</text>
</comment>
<keyword evidence="12" id="KW-1185">Reference proteome</keyword>
<dbReference type="EC" id="2.4.1.-" evidence="11"/>
<feature type="transmembrane region" description="Helical" evidence="11">
    <location>
        <begin position="273"/>
        <end position="296"/>
    </location>
</feature>
<evidence type="ECO:0000256" key="5">
    <source>
        <dbReference type="ARBA" id="ARBA00022679"/>
    </source>
</evidence>
<feature type="transmembrane region" description="Helical" evidence="11">
    <location>
        <begin position="345"/>
        <end position="367"/>
    </location>
</feature>
<dbReference type="Pfam" id="PF03901">
    <property type="entry name" value="Glyco_transf_22"/>
    <property type="match status" value="1"/>
</dbReference>
<dbReference type="PANTHER" id="PTHR22760">
    <property type="entry name" value="GLYCOSYLTRANSFERASE"/>
    <property type="match status" value="1"/>
</dbReference>
<dbReference type="GO" id="GO:0000026">
    <property type="term" value="F:alpha-1,2-mannosyltransferase activity"/>
    <property type="evidence" value="ECO:0007669"/>
    <property type="project" value="TreeGrafter"/>
</dbReference>
<accession>A0AAJ7IZQ7</accession>
<comment type="subcellular location">
    <subcellularLocation>
        <location evidence="1 11">Endoplasmic reticulum membrane</location>
        <topology evidence="1 11">Multi-pass membrane protein</topology>
    </subcellularLocation>
</comment>
<dbReference type="RefSeq" id="XP_017881247.1">
    <property type="nucleotide sequence ID" value="XM_018025758.2"/>
</dbReference>
<protein>
    <recommendedName>
        <fullName evidence="11">Mannosyltransferase</fullName>
        <ecNumber evidence="11">2.4.1.-</ecNumber>
    </recommendedName>
</protein>
<evidence type="ECO:0000256" key="6">
    <source>
        <dbReference type="ARBA" id="ARBA00022692"/>
    </source>
</evidence>
<keyword evidence="4 11" id="KW-0328">Glycosyltransferase</keyword>
<proteinExistence type="inferred from homology"/>
<dbReference type="Proteomes" id="UP000694925">
    <property type="component" value="Unplaced"/>
</dbReference>
<feature type="transmembrane region" description="Helical" evidence="11">
    <location>
        <begin position="115"/>
        <end position="137"/>
    </location>
</feature>
<comment type="similarity">
    <text evidence="10">Belongs to the glycosyltransferase 22 family. PIGZ subfamily.</text>
</comment>
<evidence type="ECO:0000256" key="2">
    <source>
        <dbReference type="ARBA" id="ARBA00004687"/>
    </source>
</evidence>
<organism evidence="12 13">
    <name type="scientific">Ceratina calcarata</name>
    <dbReference type="NCBI Taxonomy" id="156304"/>
    <lineage>
        <taxon>Eukaryota</taxon>
        <taxon>Metazoa</taxon>
        <taxon>Ecdysozoa</taxon>
        <taxon>Arthropoda</taxon>
        <taxon>Hexapoda</taxon>
        <taxon>Insecta</taxon>
        <taxon>Pterygota</taxon>
        <taxon>Neoptera</taxon>
        <taxon>Endopterygota</taxon>
        <taxon>Hymenoptera</taxon>
        <taxon>Apocrita</taxon>
        <taxon>Aculeata</taxon>
        <taxon>Apoidea</taxon>
        <taxon>Anthophila</taxon>
        <taxon>Apidae</taxon>
        <taxon>Ceratina</taxon>
        <taxon>Zadontomerus</taxon>
    </lineage>
</organism>
<feature type="transmembrane region" description="Helical" evidence="11">
    <location>
        <begin position="460"/>
        <end position="478"/>
    </location>
</feature>
<reference evidence="13 14" key="1">
    <citation type="submission" date="2025-04" db="UniProtKB">
        <authorList>
            <consortium name="RefSeq"/>
        </authorList>
    </citation>
    <scope>IDENTIFICATION</scope>
    <source>
        <tissue evidence="13 14">Whole body</tissue>
    </source>
</reference>
<dbReference type="InterPro" id="IPR005599">
    <property type="entry name" value="GPI_mannosylTrfase"/>
</dbReference>
<evidence type="ECO:0000256" key="7">
    <source>
        <dbReference type="ARBA" id="ARBA00022824"/>
    </source>
</evidence>
<feature type="transmembrane region" description="Helical" evidence="11">
    <location>
        <begin position="235"/>
        <end position="261"/>
    </location>
</feature>
<evidence type="ECO:0000256" key="10">
    <source>
        <dbReference type="ARBA" id="ARBA00038466"/>
    </source>
</evidence>
<evidence type="ECO:0000313" key="13">
    <source>
        <dbReference type="RefSeq" id="XP_017881246.1"/>
    </source>
</evidence>
<dbReference type="GO" id="GO:0005789">
    <property type="term" value="C:endoplasmic reticulum membrane"/>
    <property type="evidence" value="ECO:0007669"/>
    <property type="project" value="UniProtKB-SubCell"/>
</dbReference>
<dbReference type="GeneID" id="108625625"/>
<dbReference type="CTD" id="19835548"/>
<keyword evidence="9 11" id="KW-0472">Membrane</keyword>
<evidence type="ECO:0000313" key="12">
    <source>
        <dbReference type="Proteomes" id="UP000694925"/>
    </source>
</evidence>
<evidence type="ECO:0000256" key="1">
    <source>
        <dbReference type="ARBA" id="ARBA00004477"/>
    </source>
</evidence>
<evidence type="ECO:0000256" key="3">
    <source>
        <dbReference type="ARBA" id="ARBA00022502"/>
    </source>
</evidence>
<name>A0AAJ7IZQ7_9HYME</name>
<evidence type="ECO:0000313" key="14">
    <source>
        <dbReference type="RefSeq" id="XP_017881247.1"/>
    </source>
</evidence>
<keyword evidence="3" id="KW-0337">GPI-anchor biosynthesis</keyword>
<evidence type="ECO:0000256" key="9">
    <source>
        <dbReference type="ARBA" id="ARBA00023136"/>
    </source>
</evidence>
<dbReference type="PANTHER" id="PTHR22760:SF3">
    <property type="entry name" value="GPI MANNOSYLTRANSFERASE 4"/>
    <property type="match status" value="1"/>
</dbReference>
<sequence>MHSKNEYRRSIDEYKPAAPLKRKIGLYWVLVALRIILTLIPQTGYIHPDEYFQSIEVVSDNYFDIDVNKPWEFNSTFPIRTPLIPQIVVGVPYSILTTLSQYTVFYLGISLKTPYFLVLFPRLLICGLSFVSDYCLYKICYMYGQNYKIRLIIYASSYVMLVYGTRTLSNTIELVLTALLLYYTSYCMAYSEKVVVQSDYLSDKYYKAKTGVERVKYYKLKASLPSHSLTHCLKIATITVVGIFNRPTFIAFAFVPIFFWLQRGLGSKSVGFIDFHVRIFTFIACGIPTVAFFILVDSFYFGYLTMAEIGNRAININNFVVTPLNFLRYNANTKNLQHHGLHPHYLHFIINIPLLYNVLGIIGLVTFGKMLYSGVKAKWLNLPRIQSVVGLMTMSFVIPIILLSIFPHQEPRFIIPTLLPLVFLYAPNVSQISGVDTVARITKDNGCRDAFTLRNKLNKMQTFWFICNIALTLFYGFAHQGGVLPLSSHIATELKAKPDLTHIHLFTSHTYPIPTALLHLRNTRKTYFSSGKHHKYKLVKDFYLYEQGSKSVRDVCNAIVLKLHECERNYATKHVPYRLYYALPAVDLEDFISLKNSTNLFNYRVVNRFYPHVTVERLPFSKISNNVVHLIYLNTSLVERLTEIVNNIFEAFQQFQMLLIRIEYVASTKYEYTRKMRKETTYTL</sequence>